<keyword evidence="4" id="KW-1185">Reference proteome</keyword>
<evidence type="ECO:0000313" key="3">
    <source>
        <dbReference type="EMBL" id="KAF9786262.1"/>
    </source>
</evidence>
<dbReference type="EMBL" id="WIUZ02000006">
    <property type="protein sequence ID" value="KAF9786262.1"/>
    <property type="molecule type" value="Genomic_DNA"/>
</dbReference>
<proteinExistence type="predicted"/>
<dbReference type="SUPFAM" id="SSF52540">
    <property type="entry name" value="P-loop containing nucleoside triphosphate hydrolases"/>
    <property type="match status" value="1"/>
</dbReference>
<dbReference type="InterPro" id="IPR015943">
    <property type="entry name" value="WD40/YVTN_repeat-like_dom_sf"/>
</dbReference>
<keyword evidence="1" id="KW-0677">Repeat</keyword>
<accession>A0A9P6L752</accession>
<comment type="caution">
    <text evidence="3">The sequence shown here is derived from an EMBL/GenBank/DDBJ whole genome shotgun (WGS) entry which is preliminary data.</text>
</comment>
<feature type="domain" description="NACHT" evidence="2">
    <location>
        <begin position="184"/>
        <end position="328"/>
    </location>
</feature>
<dbReference type="SUPFAM" id="SSF82171">
    <property type="entry name" value="DPP6 N-terminal domain-like"/>
    <property type="match status" value="2"/>
</dbReference>
<dbReference type="PANTHER" id="PTHR10039">
    <property type="entry name" value="AMELOGENIN"/>
    <property type="match status" value="1"/>
</dbReference>
<dbReference type="PROSITE" id="PS50837">
    <property type="entry name" value="NACHT"/>
    <property type="match status" value="1"/>
</dbReference>
<protein>
    <recommendedName>
        <fullName evidence="2">NACHT domain-containing protein</fullName>
    </recommendedName>
</protein>
<evidence type="ECO:0000256" key="1">
    <source>
        <dbReference type="ARBA" id="ARBA00022737"/>
    </source>
</evidence>
<reference evidence="3" key="2">
    <citation type="submission" date="2020-11" db="EMBL/GenBank/DDBJ databases">
        <authorList>
            <consortium name="DOE Joint Genome Institute"/>
            <person name="Kuo A."/>
            <person name="Miyauchi S."/>
            <person name="Kiss E."/>
            <person name="Drula E."/>
            <person name="Kohler A."/>
            <person name="Sanchez-Garcia M."/>
            <person name="Andreopoulos B."/>
            <person name="Barry K.W."/>
            <person name="Bonito G."/>
            <person name="Buee M."/>
            <person name="Carver A."/>
            <person name="Chen C."/>
            <person name="Cichocki N."/>
            <person name="Clum A."/>
            <person name="Culley D."/>
            <person name="Crous P.W."/>
            <person name="Fauchery L."/>
            <person name="Girlanda M."/>
            <person name="Hayes R."/>
            <person name="Keri Z."/>
            <person name="Labutti K."/>
            <person name="Lipzen A."/>
            <person name="Lombard V."/>
            <person name="Magnuson J."/>
            <person name="Maillard F."/>
            <person name="Morin E."/>
            <person name="Murat C."/>
            <person name="Nolan M."/>
            <person name="Ohm R."/>
            <person name="Pangilinan J."/>
            <person name="Pereira M."/>
            <person name="Perotto S."/>
            <person name="Peter M."/>
            <person name="Riley R."/>
            <person name="Sitrit Y."/>
            <person name="Stielow B."/>
            <person name="Szollosi G."/>
            <person name="Zifcakova L."/>
            <person name="Stursova M."/>
            <person name="Spatafora J.W."/>
            <person name="Tedersoo L."/>
            <person name="Vaario L.-M."/>
            <person name="Yamada A."/>
            <person name="Yan M."/>
            <person name="Wang P."/>
            <person name="Xu J."/>
            <person name="Bruns T."/>
            <person name="Baldrian P."/>
            <person name="Vilgalys R."/>
            <person name="Henrissat B."/>
            <person name="Grigoriev I.V."/>
            <person name="Hibbett D."/>
            <person name="Nagy L.G."/>
            <person name="Martin F.M."/>
        </authorList>
    </citation>
    <scope>NUCLEOTIDE SEQUENCE</scope>
    <source>
        <strain evidence="3">UH-Tt-Lm1</strain>
    </source>
</reference>
<organism evidence="3 4">
    <name type="scientific">Thelephora terrestris</name>
    <dbReference type="NCBI Taxonomy" id="56493"/>
    <lineage>
        <taxon>Eukaryota</taxon>
        <taxon>Fungi</taxon>
        <taxon>Dikarya</taxon>
        <taxon>Basidiomycota</taxon>
        <taxon>Agaricomycotina</taxon>
        <taxon>Agaricomycetes</taxon>
        <taxon>Thelephorales</taxon>
        <taxon>Thelephoraceae</taxon>
        <taxon>Thelephora</taxon>
    </lineage>
</organism>
<evidence type="ECO:0000313" key="4">
    <source>
        <dbReference type="Proteomes" id="UP000736335"/>
    </source>
</evidence>
<reference evidence="3" key="1">
    <citation type="journal article" date="2020" name="Nat. Commun.">
        <title>Large-scale genome sequencing of mycorrhizal fungi provides insights into the early evolution of symbiotic traits.</title>
        <authorList>
            <person name="Miyauchi S."/>
            <person name="Kiss E."/>
            <person name="Kuo A."/>
            <person name="Drula E."/>
            <person name="Kohler A."/>
            <person name="Sanchez-Garcia M."/>
            <person name="Morin E."/>
            <person name="Andreopoulos B."/>
            <person name="Barry K.W."/>
            <person name="Bonito G."/>
            <person name="Buee M."/>
            <person name="Carver A."/>
            <person name="Chen C."/>
            <person name="Cichocki N."/>
            <person name="Clum A."/>
            <person name="Culley D."/>
            <person name="Crous P.W."/>
            <person name="Fauchery L."/>
            <person name="Girlanda M."/>
            <person name="Hayes R.D."/>
            <person name="Keri Z."/>
            <person name="LaButti K."/>
            <person name="Lipzen A."/>
            <person name="Lombard V."/>
            <person name="Magnuson J."/>
            <person name="Maillard F."/>
            <person name="Murat C."/>
            <person name="Nolan M."/>
            <person name="Ohm R.A."/>
            <person name="Pangilinan J."/>
            <person name="Pereira M.F."/>
            <person name="Perotto S."/>
            <person name="Peter M."/>
            <person name="Pfister S."/>
            <person name="Riley R."/>
            <person name="Sitrit Y."/>
            <person name="Stielow J.B."/>
            <person name="Szollosi G."/>
            <person name="Zifcakova L."/>
            <person name="Stursova M."/>
            <person name="Spatafora J.W."/>
            <person name="Tedersoo L."/>
            <person name="Vaario L.M."/>
            <person name="Yamada A."/>
            <person name="Yan M."/>
            <person name="Wang P."/>
            <person name="Xu J."/>
            <person name="Bruns T."/>
            <person name="Baldrian P."/>
            <person name="Vilgalys R."/>
            <person name="Dunand C."/>
            <person name="Henrissat B."/>
            <person name="Grigoriev I.V."/>
            <person name="Hibbett D."/>
            <person name="Nagy L.G."/>
            <person name="Martin F.M."/>
        </authorList>
    </citation>
    <scope>NUCLEOTIDE SEQUENCE</scope>
    <source>
        <strain evidence="3">UH-Tt-Lm1</strain>
    </source>
</reference>
<dbReference type="InterPro" id="IPR056884">
    <property type="entry name" value="NPHP3-like_N"/>
</dbReference>
<dbReference type="Gene3D" id="3.40.50.300">
    <property type="entry name" value="P-loop containing nucleotide triphosphate hydrolases"/>
    <property type="match status" value="1"/>
</dbReference>
<dbReference type="Pfam" id="PF24883">
    <property type="entry name" value="NPHP3_N"/>
    <property type="match status" value="1"/>
</dbReference>
<dbReference type="InterPro" id="IPR007111">
    <property type="entry name" value="NACHT_NTPase"/>
</dbReference>
<name>A0A9P6L752_9AGAM</name>
<dbReference type="Gene3D" id="2.130.10.10">
    <property type="entry name" value="YVTN repeat-like/Quinoprotein amine dehydrogenase"/>
    <property type="match status" value="3"/>
</dbReference>
<evidence type="ECO:0000259" key="2">
    <source>
        <dbReference type="PROSITE" id="PS50837"/>
    </source>
</evidence>
<dbReference type="InterPro" id="IPR027417">
    <property type="entry name" value="P-loop_NTPase"/>
</dbReference>
<sequence>MGTSLGGTAFHVDGTTHAAQRFGPLKSILGAIHEVYANDEGTVAIGNRIEGLLSRVIALERSFDSRPSDVPERRRRDELRCEFERVEEQLRSLAEMPGTHTEEISGLLEDLREIIFDYQMPEQQKVHNQRRKDISPAEAAVINNFRSAQGAEYRHGNRGGCLKGTRGAVLDEIELWAKDFSKSPVYWLNGLAGTGKTTIAQTIAERLFADGRLGASFFCSRDFEDRRDLQLIFPTLAVQLARNYTGFRSVFVPLVQSDPGIAHESLYNQMRQLIIEPLQGSSISTVIVIDALDECKDEETSSAILSVLGRLISEVPEVKIFLTGRPESRVHTGFRLPLLKKATDVFVLHDAEPSVIAHDVRMFLKHSFLEMAGSRIDLDGWPRDEEIEGLCERAAGLFAYAVATVKFVGKRTSNPRKRLDLLLRSPESSEHEAKTRFKATTTLDLLYTSVLEEAFDLEDGPENDPNIRLVLGAMILAANPLSPSTIATLLGFDTGDVSPILSSAQSLLILRDDITSPVRPFHKSFPDFIMDPNRCTNQRFYISPPDYHRKILILCFDLMDRRLEKNMCKLPDGAANSDIGDLELRNRIERYIDPALRYACKSWHTHLADGRTKSDHTLEVTSALRRFLEKNFLFWLEVLSVLGVVKNAVDALQAAAGCLEESPTLDLANDCCRFVIGYSEIISTSAPHIYHSALVSTPKTSVVRKLYDSYAEPLMRVVHGIPAPWEPRHAGTRRHPNTELAVWSPCNKFIAISPYDTTKVHVLDSAILQQLQSLKFPWETSTHSHALIFSPNSRILTCSGGAVQGAFIVSWDLQTGGVLSAITRQGSGEQSESRITYSTDGKTIGVLHRFNLDTFISIYNVVSGIHMHDVYRGASKGQNSLADPPLHDIWTHGEFLRFATAERTTITFWEVDFTAGGTSTKVETLPVPDIFFDDCTSLIGGVPKFVADAKFLPALCRFAFVHFKSAHGVLVWDARDSKSLLHHTDVGSARRTSFSPDGRFFACSNGDRGIHLWKETSTGYVLHEDLIPSDGGSSPLLSPNGRSIIVFGRSTIQLWHITHSSISTQAPQRKEDFVLDFLPDESLAVVARQRDTVVTVLDLKSGVPRLTINTSMEVYGLRVVGNIVAVIGDGTVITWNLIGGNKVRMDVEDRVQTIDFSAQGGGSVTAASISFDFRHVAFLRQQGAGLLGRQLCVYSASGRRCADTFECDTLWFPPSGQNIWCAARNKAQSYTTTCLEPTIPAAGVEYLPPGCPWVPTRGYQVTNDGWIISGSGKRLLMLPPSWQSEATRRVWNGKYLGLVHGVLPGPVILELEP</sequence>
<gene>
    <name evidence="3" type="ORF">BJ322DRAFT_775758</name>
</gene>
<dbReference type="OrthoDB" id="3027122at2759"/>
<dbReference type="Proteomes" id="UP000736335">
    <property type="component" value="Unassembled WGS sequence"/>
</dbReference>